<evidence type="ECO:0000313" key="2">
    <source>
        <dbReference type="Proteomes" id="UP000677244"/>
    </source>
</evidence>
<dbReference type="Proteomes" id="UP000677244">
    <property type="component" value="Unassembled WGS sequence"/>
</dbReference>
<proteinExistence type="predicted"/>
<name>A0ABS3YRS7_9BACT</name>
<gene>
    <name evidence="1" type="ORF">J7I42_10040</name>
</gene>
<dbReference type="RefSeq" id="WP_209138642.1">
    <property type="nucleotide sequence ID" value="NZ_JAGHKO010000001.1"/>
</dbReference>
<reference evidence="1 2" key="1">
    <citation type="submission" date="2021-03" db="EMBL/GenBank/DDBJ databases">
        <title>Assistant Professor.</title>
        <authorList>
            <person name="Huq M.A."/>
        </authorList>
    </citation>
    <scope>NUCLEOTIDE SEQUENCE [LARGE SCALE GENOMIC DNA]</scope>
    <source>
        <strain evidence="1 2">MAH-29</strain>
    </source>
</reference>
<organism evidence="1 2">
    <name type="scientific">Niastella soli</name>
    <dbReference type="NCBI Taxonomy" id="2821487"/>
    <lineage>
        <taxon>Bacteria</taxon>
        <taxon>Pseudomonadati</taxon>
        <taxon>Bacteroidota</taxon>
        <taxon>Chitinophagia</taxon>
        <taxon>Chitinophagales</taxon>
        <taxon>Chitinophagaceae</taxon>
        <taxon>Niastella</taxon>
    </lineage>
</organism>
<keyword evidence="2" id="KW-1185">Reference proteome</keyword>
<dbReference type="EMBL" id="JAGHKO010000001">
    <property type="protein sequence ID" value="MBO9200602.1"/>
    <property type="molecule type" value="Genomic_DNA"/>
</dbReference>
<comment type="caution">
    <text evidence="1">The sequence shown here is derived from an EMBL/GenBank/DDBJ whole genome shotgun (WGS) entry which is preliminary data.</text>
</comment>
<sequence length="298" mass="34187">MKSHHHDSLWSNETHRLTAAQIANPNLILADFFQSYHLQDVREIMWRWVTEVVSSPNGQANDHHERSNYLFFYEKIEALVEAAWVINQKGGKGTSTTRQPTQIVTPELKEIKLKPVQGTQFTKPVRLIEKAIFQPAEVIAEVFDLTTVDELQKYLLPNWLRVAVISAESPYSDGNGRAILYEFYDQLLAFVEALYLNSATDRHLILLYLNEEQGADPAGVITAFFQQFSIEYIRRELADFLEAGIGHDGAYPNGFSPWQAWLAYNHVLCLVEAAYQLYLKQQVLSVVNAMPREWEVVE</sequence>
<accession>A0ABS3YRS7</accession>
<protein>
    <submittedName>
        <fullName evidence="1">Uncharacterized protein</fullName>
    </submittedName>
</protein>
<evidence type="ECO:0000313" key="1">
    <source>
        <dbReference type="EMBL" id="MBO9200602.1"/>
    </source>
</evidence>